<keyword evidence="4 9" id="KW-0732">Signal</keyword>
<dbReference type="InterPro" id="IPR051395">
    <property type="entry name" value="Cytochrome_c_Peroxidase/MauG"/>
</dbReference>
<dbReference type="GO" id="GO:0004601">
    <property type="term" value="F:peroxidase activity"/>
    <property type="evidence" value="ECO:0007669"/>
    <property type="project" value="UniProtKB-KW"/>
</dbReference>
<evidence type="ECO:0000313" key="12">
    <source>
        <dbReference type="Proteomes" id="UP001597299"/>
    </source>
</evidence>
<evidence type="ECO:0000256" key="2">
    <source>
        <dbReference type="ARBA" id="ARBA00022617"/>
    </source>
</evidence>
<evidence type="ECO:0000256" key="6">
    <source>
        <dbReference type="ARBA" id="ARBA00023002"/>
    </source>
</evidence>
<keyword evidence="2 8" id="KW-0349">Heme</keyword>
<dbReference type="InterPro" id="IPR004852">
    <property type="entry name" value="Di-haem_cyt_c_peroxidsae"/>
</dbReference>
<feature type="signal peptide" evidence="9">
    <location>
        <begin position="1"/>
        <end position="22"/>
    </location>
</feature>
<dbReference type="PIRSF" id="PIRSF000294">
    <property type="entry name" value="Cytochrome-c_peroxidase"/>
    <property type="match status" value="1"/>
</dbReference>
<comment type="subcellular location">
    <subcellularLocation>
        <location evidence="1">Periplasm</location>
    </subcellularLocation>
</comment>
<dbReference type="PANTHER" id="PTHR30600">
    <property type="entry name" value="CYTOCHROME C PEROXIDASE-RELATED"/>
    <property type="match status" value="1"/>
</dbReference>
<reference evidence="12" key="1">
    <citation type="journal article" date="2019" name="Int. J. Syst. Evol. Microbiol.">
        <title>The Global Catalogue of Microorganisms (GCM) 10K type strain sequencing project: providing services to taxonomists for standard genome sequencing and annotation.</title>
        <authorList>
            <consortium name="The Broad Institute Genomics Platform"/>
            <consortium name="The Broad Institute Genome Sequencing Center for Infectious Disease"/>
            <person name="Wu L."/>
            <person name="Ma J."/>
        </authorList>
    </citation>
    <scope>NUCLEOTIDE SEQUENCE [LARGE SCALE GENOMIC DNA]</scope>
    <source>
        <strain evidence="12">CCM 7435</strain>
    </source>
</reference>
<feature type="chain" id="PRO_5047069799" evidence="9">
    <location>
        <begin position="23"/>
        <end position="364"/>
    </location>
</feature>
<evidence type="ECO:0000256" key="1">
    <source>
        <dbReference type="ARBA" id="ARBA00004418"/>
    </source>
</evidence>
<dbReference type="PANTHER" id="PTHR30600:SF10">
    <property type="entry name" value="BLL6722 PROTEIN"/>
    <property type="match status" value="1"/>
</dbReference>
<dbReference type="InterPro" id="IPR009056">
    <property type="entry name" value="Cyt_c-like_dom"/>
</dbReference>
<gene>
    <name evidence="11" type="ORF">ACFSNC_08260</name>
</gene>
<evidence type="ECO:0000259" key="10">
    <source>
        <dbReference type="PROSITE" id="PS51007"/>
    </source>
</evidence>
<dbReference type="InterPro" id="IPR026259">
    <property type="entry name" value="MauG/Cytc_peroxidase"/>
</dbReference>
<keyword evidence="11" id="KW-0575">Peroxidase</keyword>
<organism evidence="11 12">
    <name type="scientific">Ancylobacter oerskovii</name>
    <dbReference type="NCBI Taxonomy" id="459519"/>
    <lineage>
        <taxon>Bacteria</taxon>
        <taxon>Pseudomonadati</taxon>
        <taxon>Pseudomonadota</taxon>
        <taxon>Alphaproteobacteria</taxon>
        <taxon>Hyphomicrobiales</taxon>
        <taxon>Xanthobacteraceae</taxon>
        <taxon>Ancylobacter</taxon>
    </lineage>
</organism>
<feature type="domain" description="Cytochrome c" evidence="10">
    <location>
        <begin position="73"/>
        <end position="175"/>
    </location>
</feature>
<keyword evidence="12" id="KW-1185">Reference proteome</keyword>
<dbReference type="PROSITE" id="PS51007">
    <property type="entry name" value="CYTC"/>
    <property type="match status" value="2"/>
</dbReference>
<accession>A0ABW4YW40</accession>
<evidence type="ECO:0000256" key="5">
    <source>
        <dbReference type="ARBA" id="ARBA00022764"/>
    </source>
</evidence>
<sequence length="364" mass="38075">MAANLLAGLLLGLAGAVAGAFATVADAPESGGLASLRALYARPPSQWPAPDLQPGAHFTEFALPPPVSRSAPALARLGAVLFADPRLSASGAIGCAGCHDPARGFADPRPPRPAASGVALAREAPALLGVARRPALGWDGAGRDLAAQSLRPLTHPDEMANADLPAVAARVAALPEYRPLIREAFGEDGLDAGRLGAALAAYVAGLDEPARFEAFLAGDYRRLTDEEIRGLHLFRTRAGCANCHSGADLTDHGFHNLGLSAFGEPREDLGRYRVTGRAEDAGRFRTPSLRHVGRTAPYMHDGLFPTLDGVVNLYARGGGEVWVRNEAEAGHPLHAAAARRDPLLRPLVLDAAERAALVAFLRAL</sequence>
<feature type="domain" description="Cytochrome c" evidence="10">
    <location>
        <begin position="225"/>
        <end position="364"/>
    </location>
</feature>
<dbReference type="EMBL" id="JBHUHD010000001">
    <property type="protein sequence ID" value="MFD2140387.1"/>
    <property type="molecule type" value="Genomic_DNA"/>
</dbReference>
<protein>
    <submittedName>
        <fullName evidence="11">Cytochrome-c peroxidase</fullName>
    </submittedName>
</protein>
<evidence type="ECO:0000256" key="8">
    <source>
        <dbReference type="PROSITE-ProRule" id="PRU00433"/>
    </source>
</evidence>
<dbReference type="Pfam" id="PF03150">
    <property type="entry name" value="CCP_MauG"/>
    <property type="match status" value="1"/>
</dbReference>
<name>A0ABW4YW40_9HYPH</name>
<evidence type="ECO:0000313" key="11">
    <source>
        <dbReference type="EMBL" id="MFD2140387.1"/>
    </source>
</evidence>
<dbReference type="RefSeq" id="WP_246548884.1">
    <property type="nucleotide sequence ID" value="NZ_JAHBGB010000031.1"/>
</dbReference>
<evidence type="ECO:0000256" key="9">
    <source>
        <dbReference type="SAM" id="SignalP"/>
    </source>
</evidence>
<dbReference type="SUPFAM" id="SSF46626">
    <property type="entry name" value="Cytochrome c"/>
    <property type="match status" value="2"/>
</dbReference>
<evidence type="ECO:0000256" key="3">
    <source>
        <dbReference type="ARBA" id="ARBA00022723"/>
    </source>
</evidence>
<evidence type="ECO:0000256" key="7">
    <source>
        <dbReference type="ARBA" id="ARBA00023004"/>
    </source>
</evidence>
<comment type="caution">
    <text evidence="11">The sequence shown here is derived from an EMBL/GenBank/DDBJ whole genome shotgun (WGS) entry which is preliminary data.</text>
</comment>
<evidence type="ECO:0000256" key="4">
    <source>
        <dbReference type="ARBA" id="ARBA00022729"/>
    </source>
</evidence>
<keyword evidence="7 8" id="KW-0408">Iron</keyword>
<dbReference type="Proteomes" id="UP001597299">
    <property type="component" value="Unassembled WGS sequence"/>
</dbReference>
<keyword evidence="5" id="KW-0574">Periplasm</keyword>
<keyword evidence="6" id="KW-0560">Oxidoreductase</keyword>
<dbReference type="Gene3D" id="1.10.760.10">
    <property type="entry name" value="Cytochrome c-like domain"/>
    <property type="match status" value="2"/>
</dbReference>
<keyword evidence="3 8" id="KW-0479">Metal-binding</keyword>
<dbReference type="InterPro" id="IPR036909">
    <property type="entry name" value="Cyt_c-like_dom_sf"/>
</dbReference>
<proteinExistence type="predicted"/>